<feature type="region of interest" description="Disordered" evidence="2">
    <location>
        <begin position="669"/>
        <end position="688"/>
    </location>
</feature>
<feature type="compositionally biased region" description="Low complexity" evidence="2">
    <location>
        <begin position="1771"/>
        <end position="1780"/>
    </location>
</feature>
<feature type="compositionally biased region" description="Pro residues" evidence="2">
    <location>
        <begin position="46"/>
        <end position="73"/>
    </location>
</feature>
<feature type="compositionally biased region" description="Acidic residues" evidence="2">
    <location>
        <begin position="505"/>
        <end position="516"/>
    </location>
</feature>
<feature type="compositionally biased region" description="Polar residues" evidence="2">
    <location>
        <begin position="526"/>
        <end position="536"/>
    </location>
</feature>
<feature type="compositionally biased region" description="Basic and acidic residues" evidence="2">
    <location>
        <begin position="1027"/>
        <end position="1041"/>
    </location>
</feature>
<dbReference type="SUPFAM" id="SSF53098">
    <property type="entry name" value="Ribonuclease H-like"/>
    <property type="match status" value="1"/>
</dbReference>
<feature type="domain" description="Reverse transcriptase Ty1/copia-type" evidence="3">
    <location>
        <begin position="905"/>
        <end position="1002"/>
    </location>
</feature>
<gene>
    <name evidence="5" type="ORF">Tci_057404</name>
</gene>
<evidence type="ECO:0000256" key="2">
    <source>
        <dbReference type="SAM" id="MobiDB-lite"/>
    </source>
</evidence>
<feature type="compositionally biased region" description="Pro residues" evidence="2">
    <location>
        <begin position="1733"/>
        <end position="1745"/>
    </location>
</feature>
<organism evidence="5">
    <name type="scientific">Tanacetum cinerariifolium</name>
    <name type="common">Dalmatian daisy</name>
    <name type="synonym">Chrysanthemum cinerariifolium</name>
    <dbReference type="NCBI Taxonomy" id="118510"/>
    <lineage>
        <taxon>Eukaryota</taxon>
        <taxon>Viridiplantae</taxon>
        <taxon>Streptophyta</taxon>
        <taxon>Embryophyta</taxon>
        <taxon>Tracheophyta</taxon>
        <taxon>Spermatophyta</taxon>
        <taxon>Magnoliopsida</taxon>
        <taxon>eudicotyledons</taxon>
        <taxon>Gunneridae</taxon>
        <taxon>Pentapetalae</taxon>
        <taxon>asterids</taxon>
        <taxon>campanulids</taxon>
        <taxon>Asterales</taxon>
        <taxon>Asteraceae</taxon>
        <taxon>Asteroideae</taxon>
        <taxon>Anthemideae</taxon>
        <taxon>Anthemidinae</taxon>
        <taxon>Tanacetum</taxon>
    </lineage>
</organism>
<dbReference type="PANTHER" id="PTHR11439">
    <property type="entry name" value="GAG-POL-RELATED RETROTRANSPOSON"/>
    <property type="match status" value="1"/>
</dbReference>
<accession>A0A6L2NGS8</accession>
<reference evidence="5" key="1">
    <citation type="journal article" date="2019" name="Sci. Rep.">
        <title>Draft genome of Tanacetum cinerariifolium, the natural source of mosquito coil.</title>
        <authorList>
            <person name="Yamashiro T."/>
            <person name="Shiraishi A."/>
            <person name="Satake H."/>
            <person name="Nakayama K."/>
        </authorList>
    </citation>
    <scope>NUCLEOTIDE SEQUENCE</scope>
</reference>
<feature type="region of interest" description="Disordered" evidence="2">
    <location>
        <begin position="1728"/>
        <end position="1781"/>
    </location>
</feature>
<evidence type="ECO:0000259" key="4">
    <source>
        <dbReference type="Pfam" id="PF25597"/>
    </source>
</evidence>
<comment type="caution">
    <text evidence="5">The sequence shown here is derived from an EMBL/GenBank/DDBJ whole genome shotgun (WGS) entry which is preliminary data.</text>
</comment>
<proteinExistence type="predicted"/>
<dbReference type="InterPro" id="IPR013103">
    <property type="entry name" value="RVT_2"/>
</dbReference>
<feature type="compositionally biased region" description="Low complexity" evidence="2">
    <location>
        <begin position="1042"/>
        <end position="1053"/>
    </location>
</feature>
<dbReference type="Pfam" id="PF25597">
    <property type="entry name" value="SH3_retrovirus"/>
    <property type="match status" value="1"/>
</dbReference>
<evidence type="ECO:0000259" key="3">
    <source>
        <dbReference type="Pfam" id="PF07727"/>
    </source>
</evidence>
<feature type="compositionally biased region" description="Basic and acidic residues" evidence="2">
    <location>
        <begin position="537"/>
        <end position="553"/>
    </location>
</feature>
<feature type="compositionally biased region" description="Low complexity" evidence="2">
    <location>
        <begin position="1746"/>
        <end position="1756"/>
    </location>
</feature>
<feature type="domain" description="Reverse transcriptase Ty1/copia-type" evidence="3">
    <location>
        <begin position="1203"/>
        <end position="1326"/>
    </location>
</feature>
<protein>
    <submittedName>
        <fullName evidence="5">Putative ribonuclease H-like domain-containing protein</fullName>
    </submittedName>
</protein>
<feature type="compositionally biased region" description="Basic and acidic residues" evidence="2">
    <location>
        <begin position="812"/>
        <end position="828"/>
    </location>
</feature>
<feature type="region of interest" description="Disordered" evidence="2">
    <location>
        <begin position="1015"/>
        <end position="1066"/>
    </location>
</feature>
<dbReference type="PANTHER" id="PTHR11439:SF509">
    <property type="entry name" value="RNA-DIRECTED DNA POLYMERASE"/>
    <property type="match status" value="1"/>
</dbReference>
<sequence length="2205" mass="245977">MIADRQPADEELGAEQVQVNAAVVATVVEDVLEDVAEDVAHVATPSPLPHGIPSPPQEPSSPPQQPHVTPPAPTQEHDNVTQRLEIVNLKARVKKLEKTDKNKSSKLSRFRKVGASRQVKSSDDIEDVFNQRRMMNEDEGIELEVVEVVTTAKLITKVVTTAASQVSAASTTIFAASATIPAAKPTISSAAPTVVAAYTRKRKGVIIRDLKEELSLKTSETPAETPKVKDKGKGIMVEAPKPMKKKNQIEMDAEYARKLFDENIRFLFKSREEMEEEDQEIIKSINETPAQKAAKRRKLSEEAQEAEDLRKRLEVVDDEDDDVFVEATPLASKLLELMLLKRSKKNTKCVSAANEELTAAKHNLKLKLFKDAAAVAHAKFVPSGGYHAIPPPVSGTFMPSKPELVFHTPPSDENEHLAFNVQLGPTKPEQDLSSRPIAPPVPLRTHSPSKGSRRTKKTCFSKSPLRRPFTRHPSSKPSISHPRVTAAKPSAVSAAQNNHGKWNNDEDAAFDGNEPDFDAKNHKSEVNVSPSSSAQSRKQDDKTKKEAKGKSHVESFTGYRNLSAEFEDYSNNIINEVNAADSLLPIPFWAEAVNTACYVQNRVLVTKPHNKTPYELLHGRTQSIGFTRPFDCHVTILNTLDSLVKFDGKVDEGFLVGYYNNDEDVAFDEKEHDAKKPESKVNVSPNSSTQDLSAEFEDCFENSSNEVNAAGKFQRKVDEGFLVGYSICSKAFRVFNSRNRIVQETLHVNFMENKPNVAGSGPAWLFDIDSLSQIMNYHPVLAENQTNSNAGFQDTEKKSVSLDIHSSSCGDQTREQGEKAENKDKEADTNNMESIILVSPIPTTRIHKDHPTSQIIGDLSLTTQTISMARAVRDQEEPKRVHQALKDPSWIEAMQEELLQFKMQKVWILVDLPYGKRAIGTKWVYRNKKDERGIVIRNKARLVAQEHTQEVFALVARIEAIRLFLAYASFMGFPVYQMDVKSAFLYGTIEEEVYVKAGEEIDQQYVLFSVWSSGSTSPQNSDEDAAFDEKEPDFDAKKPESEVIVSPSSSAQSKKQDDKTKKRLKARVNSAGTQVLTVGQNSPNSTNTFSAAGPLNVAARPTHGKSSFIDASQLPDDPDMPELEDITYSNDEDDVGAEANFNNLETSITTSPILIIRVHKDHHVIQIISDLSSTTQIRSMTRVAKDQGGLSQMLNDDFYTCIAVGTKWVFKNKKDERGIVVRNKARLVAQGHTHKDGIDYEEVFAPVVRIESIRLFLAYASFMGFMVYQMDVKSVFLYGTIEEEVYVCQPPGFEDPDHPDKVYKVVKALYGLHQAPRAWKFRLTKGKSASTFIDTEKPLLKGPDGEDVDVNTYRSMIGSLMYLTSSILDIMFAVCACARFQVTSKASHLHAVKRIFRLISWQCKKQTVVATSSTKAEYVVAASYCAQVLWIQNQLLDYGPKANSSGKDRSNPLIVDSLLKTIWSSIHHLIINEVLTIPGQTTTGKEISNPFMDGVNTPRCEEDRIELMELTGFLLQKVEKLELELVLLTTGFCCQAYVTVAAGTSGSAHTITDASTTAGQHSDTQEPANEATAKTTKRALFLEESTTKCNKRKDNNALFVVFAVASLAGRKFNFFKYIFNSLVRNIDSPSKFYMYPGFLQLMIRKQVSDLSTHTTKYTSSALTQKVFANIKRVGKGFYGVETPLFEGMLVEQQVVEEGDVDENDKNINAGDAAESDVSAAHGEVLTVAEQPSIPSPTPPTSPPKPSQDIPSTSQAQPTPPQSPQVQPPSPQHQSQPQPQQEARIPMHLFQEKVGTTQRVETSNETMMDDVSSQGRMIAEVDVGADVVLEDDKEVADEAKDVAEDAKINESVEIQERTAESHAKIYKIDLDHTNKVLSMQEDETEPAKVQEVVDVVTAAKLVTEVVTAASETITAASTNITAAEAQVLTVTLIATPARVNAAPSRRKKGVELEAELNRNIDWDEAIDHVKKKAKEDPAVKRYQVLKRKPQTEAQVRKNMIVYLKNVVGFKMDYFKGMSYDDICPVFEKYFDSNVAFLIKSKEQMDDEESRALKRLNETPAEKEAKKQKLDAEVEELKRHLQIVPNEDDDVYTEAIPFARKVPVVDYEIIELNNKPYYKIIRADAQRSVYEQAKVKSWKLLESCGVQITKFTTTQLILLVERKYPLTKFTLDQMLNAVRLEVEEEREVSLELLRFIRQQFQEGAQLE</sequence>
<dbReference type="InterPro" id="IPR012337">
    <property type="entry name" value="RNaseH-like_sf"/>
</dbReference>
<evidence type="ECO:0000256" key="1">
    <source>
        <dbReference type="SAM" id="Coils"/>
    </source>
</evidence>
<dbReference type="Pfam" id="PF07727">
    <property type="entry name" value="RVT_2"/>
    <property type="match status" value="2"/>
</dbReference>
<feature type="region of interest" description="Disordered" evidence="2">
    <location>
        <begin position="425"/>
        <end position="553"/>
    </location>
</feature>
<feature type="compositionally biased region" description="Pro residues" evidence="2">
    <location>
        <begin position="1757"/>
        <end position="1770"/>
    </location>
</feature>
<dbReference type="InterPro" id="IPR057670">
    <property type="entry name" value="SH3_retrovirus"/>
</dbReference>
<feature type="coiled-coil region" evidence="1">
    <location>
        <begin position="292"/>
        <end position="319"/>
    </location>
</feature>
<name>A0A6L2NGS8_TANCI</name>
<feature type="compositionally biased region" description="Basic residues" evidence="2">
    <location>
        <begin position="451"/>
        <end position="474"/>
    </location>
</feature>
<feature type="domain" description="Retroviral polymerase SH3-like" evidence="4">
    <location>
        <begin position="711"/>
        <end position="754"/>
    </location>
</feature>
<dbReference type="EMBL" id="BKCJ010009107">
    <property type="protein sequence ID" value="GEU85426.1"/>
    <property type="molecule type" value="Genomic_DNA"/>
</dbReference>
<feature type="region of interest" description="Disordered" evidence="2">
    <location>
        <begin position="38"/>
        <end position="80"/>
    </location>
</feature>
<keyword evidence="1" id="KW-0175">Coiled coil</keyword>
<feature type="region of interest" description="Disordered" evidence="2">
    <location>
        <begin position="788"/>
        <end position="830"/>
    </location>
</feature>
<feature type="compositionally biased region" description="Basic and acidic residues" evidence="2">
    <location>
        <begin position="669"/>
        <end position="679"/>
    </location>
</feature>
<evidence type="ECO:0000313" key="5">
    <source>
        <dbReference type="EMBL" id="GEU85426.1"/>
    </source>
</evidence>